<accession>A0A7W7D9T6</accession>
<dbReference type="EMBL" id="JACHND010000001">
    <property type="protein sequence ID" value="MBB4702915.1"/>
    <property type="molecule type" value="Genomic_DNA"/>
</dbReference>
<proteinExistence type="predicted"/>
<keyword evidence="2" id="KW-1185">Reference proteome</keyword>
<sequence>MCKQVERKCGCKLKVNDYRDFQTVAEVDKWCYVATQMVSKLARVRGKRRLAAEVMDEINAHVLFA</sequence>
<reference evidence="1 2" key="1">
    <citation type="submission" date="2020-08" db="EMBL/GenBank/DDBJ databases">
        <title>Sequencing the genomes of 1000 actinobacteria strains.</title>
        <authorList>
            <person name="Klenk H.-P."/>
        </authorList>
    </citation>
    <scope>NUCLEOTIDE SEQUENCE [LARGE SCALE GENOMIC DNA]</scope>
    <source>
        <strain evidence="1 2">DSM 45784</strain>
    </source>
</reference>
<gene>
    <name evidence="1" type="ORF">BJ982_004459</name>
</gene>
<protein>
    <submittedName>
        <fullName evidence="1">Uncharacterized protein</fullName>
    </submittedName>
</protein>
<dbReference type="Proteomes" id="UP000542210">
    <property type="component" value="Unassembled WGS sequence"/>
</dbReference>
<dbReference type="AlphaFoldDB" id="A0A7W7D9T6"/>
<evidence type="ECO:0000313" key="1">
    <source>
        <dbReference type="EMBL" id="MBB4702915.1"/>
    </source>
</evidence>
<dbReference type="RefSeq" id="WP_184883004.1">
    <property type="nucleotide sequence ID" value="NZ_BOOV01000005.1"/>
</dbReference>
<comment type="caution">
    <text evidence="1">The sequence shown here is derived from an EMBL/GenBank/DDBJ whole genome shotgun (WGS) entry which is preliminary data.</text>
</comment>
<name>A0A7W7D9T6_9ACTN</name>
<evidence type="ECO:0000313" key="2">
    <source>
        <dbReference type="Proteomes" id="UP000542210"/>
    </source>
</evidence>
<organism evidence="1 2">
    <name type="scientific">Sphaerisporangium siamense</name>
    <dbReference type="NCBI Taxonomy" id="795645"/>
    <lineage>
        <taxon>Bacteria</taxon>
        <taxon>Bacillati</taxon>
        <taxon>Actinomycetota</taxon>
        <taxon>Actinomycetes</taxon>
        <taxon>Streptosporangiales</taxon>
        <taxon>Streptosporangiaceae</taxon>
        <taxon>Sphaerisporangium</taxon>
    </lineage>
</organism>